<keyword evidence="2" id="KW-1185">Reference proteome</keyword>
<name>A0ACB8UJZ8_9APHY</name>
<organism evidence="1 2">
    <name type="scientific">Irpex rosettiformis</name>
    <dbReference type="NCBI Taxonomy" id="378272"/>
    <lineage>
        <taxon>Eukaryota</taxon>
        <taxon>Fungi</taxon>
        <taxon>Dikarya</taxon>
        <taxon>Basidiomycota</taxon>
        <taxon>Agaricomycotina</taxon>
        <taxon>Agaricomycetes</taxon>
        <taxon>Polyporales</taxon>
        <taxon>Irpicaceae</taxon>
        <taxon>Irpex</taxon>
    </lineage>
</organism>
<reference evidence="1" key="1">
    <citation type="journal article" date="2021" name="Environ. Microbiol.">
        <title>Gene family expansions and transcriptome signatures uncover fungal adaptations to wood decay.</title>
        <authorList>
            <person name="Hage H."/>
            <person name="Miyauchi S."/>
            <person name="Viragh M."/>
            <person name="Drula E."/>
            <person name="Min B."/>
            <person name="Chaduli D."/>
            <person name="Navarro D."/>
            <person name="Favel A."/>
            <person name="Norest M."/>
            <person name="Lesage-Meessen L."/>
            <person name="Balint B."/>
            <person name="Merenyi Z."/>
            <person name="de Eugenio L."/>
            <person name="Morin E."/>
            <person name="Martinez A.T."/>
            <person name="Baldrian P."/>
            <person name="Stursova M."/>
            <person name="Martinez M.J."/>
            <person name="Novotny C."/>
            <person name="Magnuson J.K."/>
            <person name="Spatafora J.W."/>
            <person name="Maurice S."/>
            <person name="Pangilinan J."/>
            <person name="Andreopoulos W."/>
            <person name="LaButti K."/>
            <person name="Hundley H."/>
            <person name="Na H."/>
            <person name="Kuo A."/>
            <person name="Barry K."/>
            <person name="Lipzen A."/>
            <person name="Henrissat B."/>
            <person name="Riley R."/>
            <person name="Ahrendt S."/>
            <person name="Nagy L.G."/>
            <person name="Grigoriev I.V."/>
            <person name="Martin F."/>
            <person name="Rosso M.N."/>
        </authorList>
    </citation>
    <scope>NUCLEOTIDE SEQUENCE</scope>
    <source>
        <strain evidence="1">CBS 384.51</strain>
    </source>
</reference>
<protein>
    <submittedName>
        <fullName evidence="1">Uncharacterized protein</fullName>
    </submittedName>
</protein>
<accession>A0ACB8UJZ8</accession>
<evidence type="ECO:0000313" key="2">
    <source>
        <dbReference type="Proteomes" id="UP001055072"/>
    </source>
</evidence>
<proteinExistence type="predicted"/>
<comment type="caution">
    <text evidence="1">The sequence shown here is derived from an EMBL/GenBank/DDBJ whole genome shotgun (WGS) entry which is preliminary data.</text>
</comment>
<dbReference type="Proteomes" id="UP001055072">
    <property type="component" value="Unassembled WGS sequence"/>
</dbReference>
<gene>
    <name evidence="1" type="ORF">BDY19DRAFT_901678</name>
</gene>
<sequence length="300" mass="33732">MWCDNCLLLFPLRVGAMAWAFIIMAYSIAGGVFLFRDGQFLFFIFPEWQIYGGVAMGIAALALISIFALGNRSYIWIRVCKFLWPFVIIVTAVRAVIMIVELQRGKDKIEWECANGGQLWPGSSATTDSSSATGNLPSGFCTSGFSNLNAAFIVSLLIDLVFQFYMFFLIWRYQKRIENYQNMKGPFAGALSRLPRVPLQDSILRLNVAAVSRNTGAVLLVLQIRARRPMITTPSISVVVLVMDFSELTLFGVMKKKKKTKEDETRHRFADVFPPFFLSFVGNWVIRGNYVGRRGRGLGG</sequence>
<evidence type="ECO:0000313" key="1">
    <source>
        <dbReference type="EMBL" id="KAI0094511.1"/>
    </source>
</evidence>
<dbReference type="EMBL" id="MU274900">
    <property type="protein sequence ID" value="KAI0094511.1"/>
    <property type="molecule type" value="Genomic_DNA"/>
</dbReference>